<organism evidence="3 4">
    <name type="scientific">Candidatus Iainarchaeum sp</name>
    <dbReference type="NCBI Taxonomy" id="3101447"/>
    <lineage>
        <taxon>Archaea</taxon>
        <taxon>Candidatus Iainarchaeota</taxon>
        <taxon>Candidatus Iainarchaeia</taxon>
        <taxon>Candidatus Iainarchaeales</taxon>
        <taxon>Candidatus Iainarchaeaceae</taxon>
        <taxon>Candidatus Iainarchaeum</taxon>
    </lineage>
</organism>
<dbReference type="EMBL" id="QMWO01000009">
    <property type="protein sequence ID" value="RLG70321.1"/>
    <property type="molecule type" value="Genomic_DNA"/>
</dbReference>
<dbReference type="Gene3D" id="3.30.700.20">
    <property type="entry name" value="Hypothetical protein ph0010, domain 1"/>
    <property type="match status" value="1"/>
</dbReference>
<dbReference type="AlphaFoldDB" id="A0A497JGZ6"/>
<dbReference type="InterPro" id="IPR036071">
    <property type="entry name" value="AMMECR1_dom_sf"/>
</dbReference>
<dbReference type="InterPro" id="IPR027623">
    <property type="entry name" value="AmmeMemoSam_A"/>
</dbReference>
<dbReference type="HAMAP" id="MF_00645">
    <property type="entry name" value="AMMECR1"/>
    <property type="match status" value="1"/>
</dbReference>
<dbReference type="Gene3D" id="3.30.1490.150">
    <property type="entry name" value="Hypothetical protein ph0010, domain 2"/>
    <property type="match status" value="1"/>
</dbReference>
<proteinExistence type="inferred from homology"/>
<dbReference type="Pfam" id="PF01871">
    <property type="entry name" value="AMMECR1"/>
    <property type="match status" value="1"/>
</dbReference>
<name>A0A497JGZ6_9ARCH</name>
<reference evidence="3 4" key="1">
    <citation type="submission" date="2018-06" db="EMBL/GenBank/DDBJ databases">
        <title>Extensive metabolic versatility and redundancy in microbially diverse, dynamic hydrothermal sediments.</title>
        <authorList>
            <person name="Dombrowski N."/>
            <person name="Teske A."/>
            <person name="Baker B.J."/>
        </authorList>
    </citation>
    <scope>NUCLEOTIDE SEQUENCE [LARGE SCALE GENOMIC DNA]</scope>
    <source>
        <strain evidence="3">B9_G13</strain>
    </source>
</reference>
<protein>
    <recommendedName>
        <fullName evidence="1">Protein DRO07_00475</fullName>
    </recommendedName>
</protein>
<dbReference type="NCBIfam" id="TIGR00296">
    <property type="entry name" value="TIGR00296 family protein"/>
    <property type="match status" value="1"/>
</dbReference>
<dbReference type="Proteomes" id="UP000277633">
    <property type="component" value="Unassembled WGS sequence"/>
</dbReference>
<gene>
    <name evidence="3" type="ORF">DRO07_00475</name>
</gene>
<sequence length="204" mass="23329">MKSEKGLFKVGDAKRFIRLARKAIEYFNLTGMPYSEKVPKEEYMEKRGVFVTLHSFPNEELRGCIGVPYPIMPLWKAIIEAAMGACRDPRFKAVSNEEMENIIVEISIMTKPEKVDKDNIEKEIEIGKHGLIIKKGSNSGLLLPQVPVEYNWSLETFLEQTCLKAGLFPKAWKANETEVYRFGAQIFKEEKPNGKVIEVKLLKC</sequence>
<dbReference type="InterPro" id="IPR002733">
    <property type="entry name" value="AMMECR1_domain"/>
</dbReference>
<dbReference type="SUPFAM" id="SSF143447">
    <property type="entry name" value="AMMECR1-like"/>
    <property type="match status" value="1"/>
</dbReference>
<dbReference type="NCBIfam" id="TIGR04335">
    <property type="entry name" value="AmmeMemoSam_A"/>
    <property type="match status" value="1"/>
</dbReference>
<dbReference type="InterPro" id="IPR023472">
    <property type="entry name" value="Uncharacterised_MJ0810"/>
</dbReference>
<evidence type="ECO:0000256" key="1">
    <source>
        <dbReference type="HAMAP-Rule" id="MF_00645"/>
    </source>
</evidence>
<evidence type="ECO:0000313" key="3">
    <source>
        <dbReference type="EMBL" id="RLG70321.1"/>
    </source>
</evidence>
<evidence type="ECO:0000313" key="4">
    <source>
        <dbReference type="Proteomes" id="UP000277633"/>
    </source>
</evidence>
<dbReference type="InterPro" id="IPR027485">
    <property type="entry name" value="AMMECR1_N"/>
</dbReference>
<comment type="caution">
    <text evidence="3">The sequence shown here is derived from an EMBL/GenBank/DDBJ whole genome shotgun (WGS) entry which is preliminary data.</text>
</comment>
<dbReference type="PANTHER" id="PTHR13016">
    <property type="entry name" value="AMMECR1 HOMOLOG"/>
    <property type="match status" value="1"/>
</dbReference>
<evidence type="ECO:0000259" key="2">
    <source>
        <dbReference type="PROSITE" id="PS51112"/>
    </source>
</evidence>
<feature type="domain" description="AMMECR1" evidence="2">
    <location>
        <begin position="11"/>
        <end position="198"/>
    </location>
</feature>
<accession>A0A497JGZ6</accession>
<dbReference type="InterPro" id="IPR023473">
    <property type="entry name" value="AMMECR1"/>
</dbReference>
<dbReference type="PROSITE" id="PS51112">
    <property type="entry name" value="AMMECR1"/>
    <property type="match status" value="1"/>
</dbReference>
<dbReference type="PANTHER" id="PTHR13016:SF0">
    <property type="entry name" value="AMME SYNDROME CANDIDATE GENE 1 PROTEIN"/>
    <property type="match status" value="1"/>
</dbReference>